<feature type="domain" description="Methyltransferase type 11" evidence="1">
    <location>
        <begin position="353"/>
        <end position="400"/>
    </location>
</feature>
<evidence type="ECO:0000259" key="1">
    <source>
        <dbReference type="Pfam" id="PF08241"/>
    </source>
</evidence>
<gene>
    <name evidence="2" type="ORF">LVJ94_39375</name>
</gene>
<keyword evidence="2" id="KW-0489">Methyltransferase</keyword>
<dbReference type="EMBL" id="CP089983">
    <property type="protein sequence ID" value="WXB02957.1"/>
    <property type="molecule type" value="Genomic_DNA"/>
</dbReference>
<dbReference type="GO" id="GO:0032259">
    <property type="term" value="P:methylation"/>
    <property type="evidence" value="ECO:0007669"/>
    <property type="project" value="UniProtKB-KW"/>
</dbReference>
<proteinExistence type="predicted"/>
<dbReference type="RefSeq" id="WP_394832583.1">
    <property type="nucleotide sequence ID" value="NZ_CP089929.1"/>
</dbReference>
<dbReference type="Gene3D" id="3.30.360.10">
    <property type="entry name" value="Dihydrodipicolinate Reductase, domain 2"/>
    <property type="match status" value="1"/>
</dbReference>
<reference evidence="2" key="1">
    <citation type="submission" date="2021-12" db="EMBL/GenBank/DDBJ databases">
        <title>Discovery of the Pendulisporaceae a myxobacterial family with distinct sporulation behavior and unique specialized metabolism.</title>
        <authorList>
            <person name="Garcia R."/>
            <person name="Popoff A."/>
            <person name="Bader C.D."/>
            <person name="Loehr J."/>
            <person name="Walesch S."/>
            <person name="Walt C."/>
            <person name="Boldt J."/>
            <person name="Bunk B."/>
            <person name="Haeckl F.J.F.P.J."/>
            <person name="Gunesch A.P."/>
            <person name="Birkelbach J."/>
            <person name="Nuebel U."/>
            <person name="Pietschmann T."/>
            <person name="Bach T."/>
            <person name="Mueller R."/>
        </authorList>
    </citation>
    <scope>NUCLEOTIDE SEQUENCE</scope>
    <source>
        <strain evidence="2">MSr11367</strain>
    </source>
</reference>
<dbReference type="InterPro" id="IPR029063">
    <property type="entry name" value="SAM-dependent_MTases_sf"/>
</dbReference>
<dbReference type="Proteomes" id="UP001374803">
    <property type="component" value="Chromosome"/>
</dbReference>
<dbReference type="SUPFAM" id="SSF53335">
    <property type="entry name" value="S-adenosyl-L-methionine-dependent methyltransferases"/>
    <property type="match status" value="1"/>
</dbReference>
<name>A0ABZ2KWU4_9BACT</name>
<dbReference type="InterPro" id="IPR013216">
    <property type="entry name" value="Methyltransf_11"/>
</dbReference>
<evidence type="ECO:0000313" key="3">
    <source>
        <dbReference type="Proteomes" id="UP001374803"/>
    </source>
</evidence>
<keyword evidence="3" id="KW-1185">Reference proteome</keyword>
<dbReference type="Gene3D" id="3.40.50.150">
    <property type="entry name" value="Vaccinia Virus protein VP39"/>
    <property type="match status" value="1"/>
</dbReference>
<sequence length="481" mass="51235">MSIGEQLERGISVLVETPLAYDELLACMRIARRTGASLRVATVLERTPSARRFIAAVKGLQAPIRGANAACTRDDLHAVLALLGRAFGGVRPWRFTRGAHGISGRLAGVPIVLRVHEEPAPLELTLDHDAGALTFSPAPGEAVDPAAEPRADAAEMQHQLVLAQIHQAIVQAPEAARPEFPDPAAIHDAALRFLGGRAWESLPVALGRLEAISLRALSALLLERDEPEILAALDVAPRHVWLVRRWLLALNRAGRPSSGPELADPATLRDAYAALAFPPAMADLHLAALRALPQLLSDQTTLPRLLGSNAASALSAYQSNVFTAYLDAACDQLAQRRDAPRVLEVGRGNLDLDSDFAVQGVAPESVDVLIARNVLHNAAHIGRTLRCMRRALSAGGWLVFTDSTHENAAMLSAIMFLLSPPPGAPPLGAEDRRAGTGSPFVDTDGWRAELLAAGFAPQFELPPPNSPLAVAGQRLFFAVAL</sequence>
<dbReference type="Pfam" id="PF08241">
    <property type="entry name" value="Methyltransf_11"/>
    <property type="match status" value="1"/>
</dbReference>
<keyword evidence="2" id="KW-0808">Transferase</keyword>
<accession>A0ABZ2KWU4</accession>
<organism evidence="2 3">
    <name type="scientific">Pendulispora rubella</name>
    <dbReference type="NCBI Taxonomy" id="2741070"/>
    <lineage>
        <taxon>Bacteria</taxon>
        <taxon>Pseudomonadati</taxon>
        <taxon>Myxococcota</taxon>
        <taxon>Myxococcia</taxon>
        <taxon>Myxococcales</taxon>
        <taxon>Sorangiineae</taxon>
        <taxon>Pendulisporaceae</taxon>
        <taxon>Pendulispora</taxon>
    </lineage>
</organism>
<protein>
    <submittedName>
        <fullName evidence="2">Bifunctional Gfo/Idh/MocA family oxidoreductase/class I SAM-dependent methyltransferase</fullName>
    </submittedName>
</protein>
<dbReference type="GO" id="GO:0008168">
    <property type="term" value="F:methyltransferase activity"/>
    <property type="evidence" value="ECO:0007669"/>
    <property type="project" value="UniProtKB-KW"/>
</dbReference>
<evidence type="ECO:0000313" key="2">
    <source>
        <dbReference type="EMBL" id="WXB02957.1"/>
    </source>
</evidence>